<dbReference type="InterPro" id="IPR029058">
    <property type="entry name" value="AB_hydrolase_fold"/>
</dbReference>
<keyword evidence="1" id="KW-0732">Signal</keyword>
<evidence type="ECO:0000256" key="1">
    <source>
        <dbReference type="SAM" id="SignalP"/>
    </source>
</evidence>
<organism evidence="2 3">
    <name type="scientific">Mucilaginibacter corticis</name>
    <dbReference type="NCBI Taxonomy" id="2597670"/>
    <lineage>
        <taxon>Bacteria</taxon>
        <taxon>Pseudomonadati</taxon>
        <taxon>Bacteroidota</taxon>
        <taxon>Sphingobacteriia</taxon>
        <taxon>Sphingobacteriales</taxon>
        <taxon>Sphingobacteriaceae</taxon>
        <taxon>Mucilaginibacter</taxon>
    </lineage>
</organism>
<dbReference type="AlphaFoldDB" id="A0A556MTS7"/>
<name>A0A556MTS7_9SPHI</name>
<protein>
    <submittedName>
        <fullName evidence="2">Alpha/beta hydrolase</fullName>
    </submittedName>
</protein>
<dbReference type="RefSeq" id="WP_144246753.1">
    <property type="nucleotide sequence ID" value="NZ_VLPK01000001.1"/>
</dbReference>
<reference evidence="2 3" key="1">
    <citation type="submission" date="2019-07" db="EMBL/GenBank/DDBJ databases">
        <authorList>
            <person name="Huq M.A."/>
        </authorList>
    </citation>
    <scope>NUCLEOTIDE SEQUENCE [LARGE SCALE GENOMIC DNA]</scope>
    <source>
        <strain evidence="2 3">MAH-19</strain>
    </source>
</reference>
<dbReference type="GO" id="GO:0016787">
    <property type="term" value="F:hydrolase activity"/>
    <property type="evidence" value="ECO:0007669"/>
    <property type="project" value="UniProtKB-KW"/>
</dbReference>
<dbReference type="Gene3D" id="3.40.50.1820">
    <property type="entry name" value="alpha/beta hydrolase"/>
    <property type="match status" value="2"/>
</dbReference>
<sequence>MKTNLKAILTGLCLLFLITDKISAQNLTTFEGEKSSWHGFDRYDYLMDMETMTIKPIQATPQEGTGMNDANTPKGMVRCIVIVPKTAAAGNPCTWRGFYWDHESQSEVELLKRGFHVVYINIDPDKHWDAWYDFFTKHGLSKKPAFSGMSRGGINEYAWATTHPDKVSCLYADNPAIRPESFAKLSVLVKYDIPVMSLVGTEDFLLPTNTLPIEDAYLRFGGRMTMMIKEGTPHHPHSIRNSKFIADWVEQNIKPAVNDPLFADTAVYEKTYYYNLENQYQYLKEENTYATVRGPWFTPTYAVYTQKIKAIFGIKGLTIIAPNKPAAGNPWVFRADRTIGRDATVEQALLAKGYYIVIPSITSQSGPVGKDWDNIYTTLIGKGFSKKPVMMGTSAYGGEAYEWAIYNPDKVSCIYTDNVAMRSLMEKKAPIDTLAPLAKAGIKTLHVSGANDPWLATDTRVAEQRYKALGGSMTVITIPGEGHFPKTPRDPAQIVSFIIKNTKE</sequence>
<gene>
    <name evidence="2" type="ORF">FO440_03075</name>
</gene>
<feature type="signal peptide" evidence="1">
    <location>
        <begin position="1"/>
        <end position="24"/>
    </location>
</feature>
<evidence type="ECO:0000313" key="2">
    <source>
        <dbReference type="EMBL" id="TSJ43188.1"/>
    </source>
</evidence>
<dbReference type="OrthoDB" id="9796689at2"/>
<keyword evidence="3" id="KW-1185">Reference proteome</keyword>
<accession>A0A556MTS7</accession>
<dbReference type="Proteomes" id="UP000318733">
    <property type="component" value="Unassembled WGS sequence"/>
</dbReference>
<comment type="caution">
    <text evidence="2">The sequence shown here is derived from an EMBL/GenBank/DDBJ whole genome shotgun (WGS) entry which is preliminary data.</text>
</comment>
<proteinExistence type="predicted"/>
<dbReference type="EMBL" id="VLPK01000001">
    <property type="protein sequence ID" value="TSJ43188.1"/>
    <property type="molecule type" value="Genomic_DNA"/>
</dbReference>
<evidence type="ECO:0000313" key="3">
    <source>
        <dbReference type="Proteomes" id="UP000318733"/>
    </source>
</evidence>
<feature type="chain" id="PRO_5021804869" evidence="1">
    <location>
        <begin position="25"/>
        <end position="504"/>
    </location>
</feature>
<keyword evidence="2" id="KW-0378">Hydrolase</keyword>
<dbReference type="SUPFAM" id="SSF53474">
    <property type="entry name" value="alpha/beta-Hydrolases"/>
    <property type="match status" value="2"/>
</dbReference>